<gene>
    <name evidence="3" type="ORF">AKO1_012619</name>
</gene>
<name>A0AAW2YVN3_9EUKA</name>
<feature type="compositionally biased region" description="Basic and acidic residues" evidence="1">
    <location>
        <begin position="524"/>
        <end position="538"/>
    </location>
</feature>
<proteinExistence type="predicted"/>
<dbReference type="Pfam" id="PF21034">
    <property type="entry name" value="BCAS3_WD40"/>
    <property type="match status" value="1"/>
</dbReference>
<dbReference type="SMART" id="SM00320">
    <property type="entry name" value="WD40"/>
    <property type="match status" value="2"/>
</dbReference>
<sequence length="868" mass="98517">MHHVDPSDPSENAQRQVQLGAVALGQRWIAYPSINMVTNKNMDYTQQSNQTIAEISMDVAKNIASATLYLGDIGYKQLSSVISGQQHSHPASSSSSHNQSKTHLKEAGTIEIRDIQTKQLICHFKAHPEPIAAMAFDPSGTLLVTVSIKGTNLNVYQIMPNTNGKVTSKNIKHIYRLLRGVTSASIHDIRFSINSKWIAVCSNHGTTHLFALNPNGGKIKPIEFVSTLYDSQLKLSHSQDDDIYHHHHHHSSIHDFHDSFNEPPITLNAVKKIHGASCVFYNEREPLLESECDEFQSIVRKSFENLFICTRNGWYCHYRLEPIVREEQPTTTSKLVNHVIPKSSSQSSPNVNQSSSLDMILNLNVSLIFKMEACRAQNQTSRDLFLDWNDYQNEQDFKIYPVQHQDGIENDDLKWSSNAEIETYQLPSMPLWMTGQFKFKTFSMIHDQDESYKNIDENVNHFENHDPFENSKLINQVNKNETINTNASSKNDMMSKSVMIRITDPIPLRNHSDDDDDDDSDHEEYEKKRRDEEKKSMVVHDGSIMRAMSTPMHNSKQSLPSFQKPNGTNHKSNRSNQQDDNNRSKHEWDLVTDATPNVQSRRLIPPKEKMTSSIPTTTNMITSKNNQQEEIDDDDDSNKQVEIDTESDNDSLEEQVVATINHGQRQSILSLIDVKQDYYKSSSSPPTTITTTVETINENDDELDDYFSTIQINHDDLLKKKPTDLISQRTSSIINTTSLSASLPMSKINVATPRLSSTNDDQLKNNILSPEFDFDSDDDDDDLNHHHRKAVDNKTNDGDSKLSNSILSANLNYLNDDDDAVMNDSYLNRLQDNIAKLQKIDHGGSSSHLNQSSLLSNSFTANYNYMDD</sequence>
<accession>A0AAW2YVN3</accession>
<dbReference type="PANTHER" id="PTHR13268:SF0">
    <property type="entry name" value="BCAS3 MICROTUBULE ASSOCIATED CELL MIGRATION FACTOR"/>
    <property type="match status" value="1"/>
</dbReference>
<feature type="compositionally biased region" description="Polar residues" evidence="1">
    <location>
        <begin position="611"/>
        <end position="628"/>
    </location>
</feature>
<dbReference type="InterPro" id="IPR045142">
    <property type="entry name" value="BCAS3-like"/>
</dbReference>
<dbReference type="InterPro" id="IPR001680">
    <property type="entry name" value="WD40_rpt"/>
</dbReference>
<feature type="region of interest" description="Disordered" evidence="1">
    <location>
        <begin position="552"/>
        <end position="652"/>
    </location>
</feature>
<dbReference type="InterPro" id="IPR036322">
    <property type="entry name" value="WD40_repeat_dom_sf"/>
</dbReference>
<protein>
    <recommendedName>
        <fullName evidence="2">BCAS3 WD40 domain-containing protein</fullName>
    </recommendedName>
</protein>
<dbReference type="GO" id="GO:0006914">
    <property type="term" value="P:autophagy"/>
    <property type="evidence" value="ECO:0007669"/>
    <property type="project" value="InterPro"/>
</dbReference>
<feature type="compositionally biased region" description="Basic and acidic residues" evidence="1">
    <location>
        <begin position="580"/>
        <end position="589"/>
    </location>
</feature>
<comment type="caution">
    <text evidence="3">The sequence shown here is derived from an EMBL/GenBank/DDBJ whole genome shotgun (WGS) entry which is preliminary data.</text>
</comment>
<evidence type="ECO:0000256" key="1">
    <source>
        <dbReference type="SAM" id="MobiDB-lite"/>
    </source>
</evidence>
<reference evidence="3 4" key="1">
    <citation type="submission" date="2024-03" db="EMBL/GenBank/DDBJ databases">
        <title>The Acrasis kona genome and developmental transcriptomes reveal deep origins of eukaryotic multicellular pathways.</title>
        <authorList>
            <person name="Sheikh S."/>
            <person name="Fu C.-J."/>
            <person name="Brown M.W."/>
            <person name="Baldauf S.L."/>
        </authorList>
    </citation>
    <scope>NUCLEOTIDE SEQUENCE [LARGE SCALE GENOMIC DNA]</scope>
    <source>
        <strain evidence="3 4">ATCC MYA-3509</strain>
    </source>
</reference>
<feature type="region of interest" description="Disordered" evidence="1">
    <location>
        <begin position="503"/>
        <end position="540"/>
    </location>
</feature>
<dbReference type="Gene3D" id="2.130.10.10">
    <property type="entry name" value="YVTN repeat-like/Quinoprotein amine dehydrogenase"/>
    <property type="match status" value="1"/>
</dbReference>
<dbReference type="SUPFAM" id="SSF50978">
    <property type="entry name" value="WD40 repeat-like"/>
    <property type="match status" value="1"/>
</dbReference>
<feature type="domain" description="BCAS3 WD40" evidence="2">
    <location>
        <begin position="20"/>
        <end position="218"/>
    </location>
</feature>
<dbReference type="GO" id="GO:0042594">
    <property type="term" value="P:response to starvation"/>
    <property type="evidence" value="ECO:0007669"/>
    <property type="project" value="TreeGrafter"/>
</dbReference>
<feature type="compositionally biased region" description="Acidic residues" evidence="1">
    <location>
        <begin position="513"/>
        <end position="523"/>
    </location>
</feature>
<dbReference type="Proteomes" id="UP001431209">
    <property type="component" value="Unassembled WGS sequence"/>
</dbReference>
<dbReference type="InterPro" id="IPR048382">
    <property type="entry name" value="BCAS3_WD40"/>
</dbReference>
<evidence type="ECO:0000313" key="3">
    <source>
        <dbReference type="EMBL" id="KAL0481165.1"/>
    </source>
</evidence>
<evidence type="ECO:0000259" key="2">
    <source>
        <dbReference type="Pfam" id="PF21034"/>
    </source>
</evidence>
<dbReference type="GO" id="GO:0005737">
    <property type="term" value="C:cytoplasm"/>
    <property type="evidence" value="ECO:0007669"/>
    <property type="project" value="TreeGrafter"/>
</dbReference>
<keyword evidence="4" id="KW-1185">Reference proteome</keyword>
<feature type="compositionally biased region" description="Low complexity" evidence="1">
    <location>
        <begin position="84"/>
        <end position="99"/>
    </location>
</feature>
<feature type="compositionally biased region" description="Acidic residues" evidence="1">
    <location>
        <begin position="643"/>
        <end position="652"/>
    </location>
</feature>
<dbReference type="AlphaFoldDB" id="A0AAW2YVN3"/>
<dbReference type="PANTHER" id="PTHR13268">
    <property type="entry name" value="BREAST CARCINOMA AMPLIFIED SEQUENCE 3"/>
    <property type="match status" value="1"/>
</dbReference>
<evidence type="ECO:0000313" key="4">
    <source>
        <dbReference type="Proteomes" id="UP001431209"/>
    </source>
</evidence>
<feature type="compositionally biased region" description="Polar residues" evidence="1">
    <location>
        <begin position="552"/>
        <end position="579"/>
    </location>
</feature>
<dbReference type="EMBL" id="JAOPGA020000734">
    <property type="protein sequence ID" value="KAL0481165.1"/>
    <property type="molecule type" value="Genomic_DNA"/>
</dbReference>
<feature type="region of interest" description="Disordered" evidence="1">
    <location>
        <begin position="84"/>
        <end position="104"/>
    </location>
</feature>
<organism evidence="3 4">
    <name type="scientific">Acrasis kona</name>
    <dbReference type="NCBI Taxonomy" id="1008807"/>
    <lineage>
        <taxon>Eukaryota</taxon>
        <taxon>Discoba</taxon>
        <taxon>Heterolobosea</taxon>
        <taxon>Tetramitia</taxon>
        <taxon>Eutetramitia</taxon>
        <taxon>Acrasidae</taxon>
        <taxon>Acrasis</taxon>
    </lineage>
</organism>
<dbReference type="InterPro" id="IPR015943">
    <property type="entry name" value="WD40/YVTN_repeat-like_dom_sf"/>
</dbReference>